<keyword evidence="3" id="KW-1185">Reference proteome</keyword>
<comment type="caution">
    <text evidence="2">The sequence shown here is derived from an EMBL/GenBank/DDBJ whole genome shotgun (WGS) entry which is preliminary data.</text>
</comment>
<dbReference type="AlphaFoldDB" id="A0A833WHZ2"/>
<gene>
    <name evidence="2" type="ORF">GN244_ATG20298</name>
</gene>
<organism evidence="2 3">
    <name type="scientific">Phytophthora infestans</name>
    <name type="common">Potato late blight agent</name>
    <name type="synonym">Botrytis infestans</name>
    <dbReference type="NCBI Taxonomy" id="4787"/>
    <lineage>
        <taxon>Eukaryota</taxon>
        <taxon>Sar</taxon>
        <taxon>Stramenopiles</taxon>
        <taxon>Oomycota</taxon>
        <taxon>Peronosporomycetes</taxon>
        <taxon>Peronosporales</taxon>
        <taxon>Peronosporaceae</taxon>
        <taxon>Phytophthora</taxon>
    </lineage>
</organism>
<protein>
    <recommendedName>
        <fullName evidence="4">No apical meristem-associated C-terminal domain-containing protein</fullName>
    </recommendedName>
</protein>
<reference evidence="2" key="1">
    <citation type="submission" date="2020-04" db="EMBL/GenBank/DDBJ databases">
        <title>Hybrid Assembly of Korean Phytophthora infestans isolates.</title>
        <authorList>
            <person name="Prokchorchik M."/>
            <person name="Lee Y."/>
            <person name="Seo J."/>
            <person name="Cho J.-H."/>
            <person name="Park Y.-E."/>
            <person name="Jang D.-C."/>
            <person name="Im J.-S."/>
            <person name="Choi J.-G."/>
            <person name="Park H.-J."/>
            <person name="Lee G.-B."/>
            <person name="Lee Y.-G."/>
            <person name="Hong S.-Y."/>
            <person name="Cho K."/>
            <person name="Sohn K.H."/>
        </authorList>
    </citation>
    <scope>NUCLEOTIDE SEQUENCE</scope>
    <source>
        <strain evidence="2">KR_1_A1</strain>
    </source>
</reference>
<proteinExistence type="predicted"/>
<accession>A0A833WHZ2</accession>
<dbReference type="PANTHER" id="PTHR45125:SF3">
    <property type="entry name" value="NO-APICAL-MERISTEM-ASSOCIATED CARBOXY-TERMINAL DOMAIN PROTEIN"/>
    <property type="match status" value="1"/>
</dbReference>
<evidence type="ECO:0008006" key="4">
    <source>
        <dbReference type="Google" id="ProtNLM"/>
    </source>
</evidence>
<evidence type="ECO:0000313" key="3">
    <source>
        <dbReference type="Proteomes" id="UP000602510"/>
    </source>
</evidence>
<evidence type="ECO:0000313" key="2">
    <source>
        <dbReference type="EMBL" id="KAF4028041.1"/>
    </source>
</evidence>
<dbReference type="Proteomes" id="UP000602510">
    <property type="component" value="Unassembled WGS sequence"/>
</dbReference>
<feature type="region of interest" description="Disordered" evidence="1">
    <location>
        <begin position="108"/>
        <end position="142"/>
    </location>
</feature>
<dbReference type="EMBL" id="WSZM01001169">
    <property type="protein sequence ID" value="KAF4028041.1"/>
    <property type="molecule type" value="Genomic_DNA"/>
</dbReference>
<evidence type="ECO:0000256" key="1">
    <source>
        <dbReference type="SAM" id="MobiDB-lite"/>
    </source>
</evidence>
<name>A0A833WHZ2_PHYIN</name>
<sequence length="244" mass="27255">MPPPRGRNYDAAEDLELARAWVLVSTDGSKGVNQTAELFWSRVKKTMEESDAISEAIRTDISKKVSKYVRCLQKIESLQESGSNEKDKLLKAQELYDRRTTFQNSFMDTRKRKSVDSDARPSAGAVLHEETTSPQLEQQEPDLEAKGVKASKKLRAQVNLQARAVKAHETLSISMASKTKVAKSHLRIQEERALQSMLNELYAIEPRDEEHGASLRSRRSSLLERLGAFTTTNASGSTSSDVSN</sequence>
<dbReference type="PANTHER" id="PTHR45125">
    <property type="entry name" value="F21J9.4-RELATED"/>
    <property type="match status" value="1"/>
</dbReference>